<name>A0A1B9B765_9BACI</name>
<dbReference type="AlphaFoldDB" id="A0A1B9B765"/>
<proteinExistence type="predicted"/>
<feature type="signal peptide" evidence="1">
    <location>
        <begin position="1"/>
        <end position="25"/>
    </location>
</feature>
<dbReference type="Proteomes" id="UP000092578">
    <property type="component" value="Unassembled WGS sequence"/>
</dbReference>
<organism evidence="3 4">
    <name type="scientific">Pseudobacillus wudalianchiensis</name>
    <dbReference type="NCBI Taxonomy" id="1743143"/>
    <lineage>
        <taxon>Bacteria</taxon>
        <taxon>Bacillati</taxon>
        <taxon>Bacillota</taxon>
        <taxon>Bacilli</taxon>
        <taxon>Bacillales</taxon>
        <taxon>Bacillaceae</taxon>
        <taxon>Pseudobacillus</taxon>
    </lineage>
</organism>
<dbReference type="RefSeq" id="WP_065409721.1">
    <property type="nucleotide sequence ID" value="NZ_MAYT01000004.1"/>
</dbReference>
<dbReference type="PANTHER" id="PTHR12147">
    <property type="entry name" value="METALLOPEPTIDASE M28 FAMILY MEMBER"/>
    <property type="match status" value="1"/>
</dbReference>
<dbReference type="Gene3D" id="3.40.630.10">
    <property type="entry name" value="Zn peptidases"/>
    <property type="match status" value="1"/>
</dbReference>
<feature type="chain" id="PRO_5008622510" evidence="1">
    <location>
        <begin position="26"/>
        <end position="325"/>
    </location>
</feature>
<keyword evidence="4" id="KW-1185">Reference proteome</keyword>
<dbReference type="EMBL" id="MAYT01000004">
    <property type="protein sequence ID" value="OCA91899.1"/>
    <property type="molecule type" value="Genomic_DNA"/>
</dbReference>
<evidence type="ECO:0000313" key="3">
    <source>
        <dbReference type="EMBL" id="OCA91899.1"/>
    </source>
</evidence>
<keyword evidence="1" id="KW-0732">Signal</keyword>
<sequence length="325" mass="35710">MKNRFYLSIVMVVLLLFGGGGIASAATVTYDPSLVHKPGKMAYEHTKYLTYEIGSRVAGTAKEAEARDYVESQLKRMGYTTKVQPFSYTNRGVEYHSSNIVAYKKGKSSKELVVGAHYDSVAVGKGSDDNASGVGVMLETAEVLKNIKTPYSVKFIAFGAEEAGLRGSKHYAGQMTKQEIQNTVGMINLDSLAVGDNMYVYGSLGDKGFIHDQALKIAEKKKLNIGTNPGINPDYPAGTTGEWSDHAPFSKLGIPYAYFEATNWEIGDMDGYTQTVKHGGVWHTQNDTIDFIEREFPGRVEEHLETFSQTLTELVKFFGETSTAK</sequence>
<comment type="caution">
    <text evidence="3">The sequence shown here is derived from an EMBL/GenBank/DDBJ whole genome shotgun (WGS) entry which is preliminary data.</text>
</comment>
<evidence type="ECO:0000256" key="1">
    <source>
        <dbReference type="SAM" id="SignalP"/>
    </source>
</evidence>
<dbReference type="Pfam" id="PF04389">
    <property type="entry name" value="Peptidase_M28"/>
    <property type="match status" value="1"/>
</dbReference>
<accession>A0A1B9B765</accession>
<gene>
    <name evidence="3" type="ORF">A8F95_19455</name>
</gene>
<dbReference type="PANTHER" id="PTHR12147:SF26">
    <property type="entry name" value="PEPTIDASE M28 DOMAIN-CONTAINING PROTEIN"/>
    <property type="match status" value="1"/>
</dbReference>
<dbReference type="SUPFAM" id="SSF53187">
    <property type="entry name" value="Zn-dependent exopeptidases"/>
    <property type="match status" value="1"/>
</dbReference>
<evidence type="ECO:0000313" key="4">
    <source>
        <dbReference type="Proteomes" id="UP000092578"/>
    </source>
</evidence>
<evidence type="ECO:0000259" key="2">
    <source>
        <dbReference type="Pfam" id="PF04389"/>
    </source>
</evidence>
<dbReference type="GO" id="GO:0008235">
    <property type="term" value="F:metalloexopeptidase activity"/>
    <property type="evidence" value="ECO:0007669"/>
    <property type="project" value="InterPro"/>
</dbReference>
<protein>
    <submittedName>
        <fullName evidence="3">Zn-dependent exopeptidase M28</fullName>
    </submittedName>
</protein>
<feature type="domain" description="Peptidase M28" evidence="2">
    <location>
        <begin position="99"/>
        <end position="303"/>
    </location>
</feature>
<reference evidence="4" key="1">
    <citation type="submission" date="2016-05" db="EMBL/GenBank/DDBJ databases">
        <authorList>
            <person name="Liu B."/>
            <person name="Wang J."/>
            <person name="Zhu Y."/>
            <person name="Liu G."/>
            <person name="Chen Q."/>
            <person name="Chen Z."/>
            <person name="Lan J."/>
            <person name="Che J."/>
            <person name="Ge C."/>
            <person name="Shi H."/>
            <person name="Pan Z."/>
            <person name="Liu X."/>
        </authorList>
    </citation>
    <scope>NUCLEOTIDE SEQUENCE [LARGE SCALE GENOMIC DNA]</scope>
    <source>
        <strain evidence="4">FJAT-27215</strain>
    </source>
</reference>
<dbReference type="InterPro" id="IPR007484">
    <property type="entry name" value="Peptidase_M28"/>
</dbReference>
<dbReference type="GO" id="GO:0006508">
    <property type="term" value="P:proteolysis"/>
    <property type="evidence" value="ECO:0007669"/>
    <property type="project" value="InterPro"/>
</dbReference>
<dbReference type="InterPro" id="IPR045175">
    <property type="entry name" value="M28_fam"/>
</dbReference>